<comment type="caution">
    <text evidence="1">The sequence shown here is derived from an EMBL/GenBank/DDBJ whole genome shotgun (WGS) entry which is preliminary data.</text>
</comment>
<proteinExistence type="predicted"/>
<reference evidence="1" key="1">
    <citation type="submission" date="2021-06" db="EMBL/GenBank/DDBJ databases">
        <authorList>
            <person name="Kallberg Y."/>
            <person name="Tangrot J."/>
            <person name="Rosling A."/>
        </authorList>
    </citation>
    <scope>NUCLEOTIDE SEQUENCE</scope>
    <source>
        <strain evidence="1">FL966</strain>
    </source>
</reference>
<dbReference type="AlphaFoldDB" id="A0A9N9I1D8"/>
<dbReference type="Proteomes" id="UP000789759">
    <property type="component" value="Unassembled WGS sequence"/>
</dbReference>
<name>A0A9N9I1D8_9GLOM</name>
<protein>
    <submittedName>
        <fullName evidence="1">3444_t:CDS:1</fullName>
    </submittedName>
</protein>
<keyword evidence="2" id="KW-1185">Reference proteome</keyword>
<accession>A0A9N9I1D8</accession>
<sequence length="115" mass="13190">MSSVVVPTTFQIIESTEQTFLLGMDWFRQTGEILPAPLAIKVEPKKLQKTDNENPFDNFKFDDEDLDKAEGFLTNQCSDLKLYNNLWLDHESPAVYLSGIESISVEETEEEKKTQ</sequence>
<evidence type="ECO:0000313" key="2">
    <source>
        <dbReference type="Proteomes" id="UP000789759"/>
    </source>
</evidence>
<gene>
    <name evidence="1" type="ORF">CPELLU_LOCUS12558</name>
</gene>
<dbReference type="OrthoDB" id="2490294at2759"/>
<organism evidence="1 2">
    <name type="scientific">Cetraspora pellucida</name>
    <dbReference type="NCBI Taxonomy" id="1433469"/>
    <lineage>
        <taxon>Eukaryota</taxon>
        <taxon>Fungi</taxon>
        <taxon>Fungi incertae sedis</taxon>
        <taxon>Mucoromycota</taxon>
        <taxon>Glomeromycotina</taxon>
        <taxon>Glomeromycetes</taxon>
        <taxon>Diversisporales</taxon>
        <taxon>Gigasporaceae</taxon>
        <taxon>Cetraspora</taxon>
    </lineage>
</organism>
<evidence type="ECO:0000313" key="1">
    <source>
        <dbReference type="EMBL" id="CAG8715249.1"/>
    </source>
</evidence>
<dbReference type="EMBL" id="CAJVQA010012270">
    <property type="protein sequence ID" value="CAG8715249.1"/>
    <property type="molecule type" value="Genomic_DNA"/>
</dbReference>